<keyword evidence="6" id="KW-1185">Reference proteome</keyword>
<sequence length="339" mass="37771">MDSKIGVCVIGAGRAGLLHANNYRRNVPNAKLVAVVDPNEENAKHAVKELEIDKYYLNYQDALHDDEIDAVVIVTPTNYHKEIAVAAANAGKHIFCEKPMAINEDECDYMIEAAQKNNVKLQIGFMRRFDQSFNLAKEAIENGEIGDIVLVKSLTRGPSVPQEWMYDVERSNGPLAEVNSHDIDTLRWLTGGEFKSVYAIANNYRCQDISEKYPDFYDNVVLVSEFDNGKQGVIDGSVSVKYGYDARVEILGTEGVIFVGETYDKQISVCNVETGSKRPLTKTWRSLFKEAYLEEDIDFVNCIIEDSEPSVNGHDGKMAVKVVNAGNKSIKTGDKVILD</sequence>
<dbReference type="Pfam" id="PF02894">
    <property type="entry name" value="GFO_IDH_MocA_C"/>
    <property type="match status" value="1"/>
</dbReference>
<evidence type="ECO:0000313" key="6">
    <source>
        <dbReference type="Proteomes" id="UP001059773"/>
    </source>
</evidence>
<evidence type="ECO:0000259" key="3">
    <source>
        <dbReference type="Pfam" id="PF01408"/>
    </source>
</evidence>
<dbReference type="PANTHER" id="PTHR42840">
    <property type="entry name" value="NAD(P)-BINDING ROSSMANN-FOLD SUPERFAMILY PROTEIN-RELATED"/>
    <property type="match status" value="1"/>
</dbReference>
<reference evidence="5" key="1">
    <citation type="submission" date="2022-07" db="EMBL/GenBank/DDBJ databases">
        <title>FELIX.</title>
        <authorList>
            <person name="Wan K.H."/>
            <person name="Park S."/>
            <person name="Lawrence Q."/>
            <person name="Eichenberger J.P."/>
            <person name="Booth B.W."/>
            <person name="Piaggio A.J."/>
            <person name="Chandler J.C."/>
            <person name="Franklin A.B."/>
            <person name="Celniker S.E."/>
        </authorList>
    </citation>
    <scope>NUCLEOTIDE SEQUENCE</scope>
    <source>
        <strain evidence="5">QA-1986 374</strain>
    </source>
</reference>
<comment type="similarity">
    <text evidence="1">Belongs to the Gfo/Idh/MocA family.</text>
</comment>
<dbReference type="Gene3D" id="3.40.50.720">
    <property type="entry name" value="NAD(P)-binding Rossmann-like Domain"/>
    <property type="match status" value="1"/>
</dbReference>
<feature type="domain" description="Gfo/Idh/MocA-like oxidoreductase C-terminal" evidence="4">
    <location>
        <begin position="137"/>
        <end position="336"/>
    </location>
</feature>
<evidence type="ECO:0000313" key="5">
    <source>
        <dbReference type="EMBL" id="UUI02330.1"/>
    </source>
</evidence>
<evidence type="ECO:0000256" key="1">
    <source>
        <dbReference type="ARBA" id="ARBA00010928"/>
    </source>
</evidence>
<dbReference type="SUPFAM" id="SSF51735">
    <property type="entry name" value="NAD(P)-binding Rossmann-fold domains"/>
    <property type="match status" value="1"/>
</dbReference>
<dbReference type="Gene3D" id="3.30.360.10">
    <property type="entry name" value="Dihydrodipicolinate Reductase, domain 2"/>
    <property type="match status" value="1"/>
</dbReference>
<evidence type="ECO:0000256" key="2">
    <source>
        <dbReference type="ARBA" id="ARBA00023002"/>
    </source>
</evidence>
<evidence type="ECO:0000259" key="4">
    <source>
        <dbReference type="Pfam" id="PF02894"/>
    </source>
</evidence>
<proteinExistence type="inferred from homology"/>
<dbReference type="RefSeq" id="WP_256707570.1">
    <property type="nucleotide sequence ID" value="NZ_CP101914.1"/>
</dbReference>
<keyword evidence="2" id="KW-0560">Oxidoreductase</keyword>
<feature type="domain" description="Gfo/Idh/MocA-like oxidoreductase N-terminal" evidence="3">
    <location>
        <begin position="6"/>
        <end position="125"/>
    </location>
</feature>
<dbReference type="InterPro" id="IPR036291">
    <property type="entry name" value="NAD(P)-bd_dom_sf"/>
</dbReference>
<dbReference type="InterPro" id="IPR000683">
    <property type="entry name" value="Gfo/Idh/MocA-like_OxRdtase_N"/>
</dbReference>
<accession>A0ABY5JPV6</accession>
<dbReference type="InterPro" id="IPR004104">
    <property type="entry name" value="Gfo/Idh/MocA-like_OxRdtase_C"/>
</dbReference>
<name>A0ABY5JPV6_9BACI</name>
<dbReference type="Pfam" id="PF01408">
    <property type="entry name" value="GFO_IDH_MocA"/>
    <property type="match status" value="1"/>
</dbReference>
<organism evidence="5 6">
    <name type="scientific">Oceanobacillus jeddahense</name>
    <dbReference type="NCBI Taxonomy" id="1462527"/>
    <lineage>
        <taxon>Bacteria</taxon>
        <taxon>Bacillati</taxon>
        <taxon>Bacillota</taxon>
        <taxon>Bacilli</taxon>
        <taxon>Bacillales</taxon>
        <taxon>Bacillaceae</taxon>
        <taxon>Oceanobacillus</taxon>
    </lineage>
</organism>
<protein>
    <submittedName>
        <fullName evidence="5">Gfo/Idh/MocA family oxidoreductase</fullName>
    </submittedName>
</protein>
<gene>
    <name evidence="5" type="ORF">NP439_20175</name>
</gene>
<dbReference type="SUPFAM" id="SSF55347">
    <property type="entry name" value="Glyceraldehyde-3-phosphate dehydrogenase-like, C-terminal domain"/>
    <property type="match status" value="1"/>
</dbReference>
<dbReference type="EMBL" id="CP101914">
    <property type="protein sequence ID" value="UUI02330.1"/>
    <property type="molecule type" value="Genomic_DNA"/>
</dbReference>
<dbReference type="PANTHER" id="PTHR42840:SF3">
    <property type="entry name" value="BINDING ROSSMANN FOLD OXIDOREDUCTASE, PUTATIVE (AFU_ORTHOLOGUE AFUA_2G10240)-RELATED"/>
    <property type="match status" value="1"/>
</dbReference>
<dbReference type="Proteomes" id="UP001059773">
    <property type="component" value="Chromosome"/>
</dbReference>